<evidence type="ECO:0000256" key="3">
    <source>
        <dbReference type="RuleBase" id="RU003457"/>
    </source>
</evidence>
<dbReference type="CDD" id="cd02910">
    <property type="entry name" value="cupin_Yhhw_N"/>
    <property type="match status" value="1"/>
</dbReference>
<evidence type="ECO:0000256" key="2">
    <source>
        <dbReference type="PIRSR" id="PIRSR006232-1"/>
    </source>
</evidence>
<evidence type="ECO:0000256" key="1">
    <source>
        <dbReference type="ARBA" id="ARBA00008416"/>
    </source>
</evidence>
<feature type="binding site" evidence="2">
    <location>
        <position position="104"/>
    </location>
    <ligand>
        <name>Fe cation</name>
        <dbReference type="ChEBI" id="CHEBI:24875"/>
    </ligand>
</feature>
<dbReference type="Pfam" id="PF02678">
    <property type="entry name" value="Pirin"/>
    <property type="match status" value="1"/>
</dbReference>
<evidence type="ECO:0000259" key="4">
    <source>
        <dbReference type="Pfam" id="PF02678"/>
    </source>
</evidence>
<dbReference type="Pfam" id="PF17954">
    <property type="entry name" value="Pirin_C_2"/>
    <property type="match status" value="1"/>
</dbReference>
<evidence type="ECO:0000313" key="6">
    <source>
        <dbReference type="EMBL" id="MBL0684750.1"/>
    </source>
</evidence>
<comment type="caution">
    <text evidence="6">The sequence shown here is derived from an EMBL/GenBank/DDBJ whole genome shotgun (WGS) entry which is preliminary data.</text>
</comment>
<dbReference type="Proteomes" id="UP000651057">
    <property type="component" value="Unassembled WGS sequence"/>
</dbReference>
<dbReference type="PIRSF" id="PIRSF006232">
    <property type="entry name" value="Pirin"/>
    <property type="match status" value="1"/>
</dbReference>
<protein>
    <submittedName>
        <fullName evidence="6">Pirin family protein</fullName>
    </submittedName>
</protein>
<keyword evidence="7" id="KW-1185">Reference proteome</keyword>
<keyword evidence="2" id="KW-0408">Iron</keyword>
<dbReference type="InterPro" id="IPR003829">
    <property type="entry name" value="Pirin_N_dom"/>
</dbReference>
<reference evidence="6" key="1">
    <citation type="submission" date="2021-01" db="EMBL/GenBank/DDBJ databases">
        <authorList>
            <person name="Zhong Y.L."/>
        </authorList>
    </citation>
    <scope>NUCLEOTIDE SEQUENCE</scope>
    <source>
        <strain evidence="6">KCTC 23302</strain>
    </source>
</reference>
<dbReference type="EMBL" id="JAERQJ010000006">
    <property type="protein sequence ID" value="MBL0684750.1"/>
    <property type="molecule type" value="Genomic_DNA"/>
</dbReference>
<feature type="binding site" evidence="2">
    <location>
        <position position="58"/>
    </location>
    <ligand>
        <name>Fe cation</name>
        <dbReference type="ChEBI" id="CHEBI:24875"/>
    </ligand>
</feature>
<comment type="similarity">
    <text evidence="1 3">Belongs to the pirin family.</text>
</comment>
<feature type="binding site" evidence="2">
    <location>
        <position position="102"/>
    </location>
    <ligand>
        <name>Fe cation</name>
        <dbReference type="ChEBI" id="CHEBI:24875"/>
    </ligand>
</feature>
<dbReference type="Gene3D" id="2.60.120.10">
    <property type="entry name" value="Jelly Rolls"/>
    <property type="match status" value="2"/>
</dbReference>
<keyword evidence="2" id="KW-0479">Metal-binding</keyword>
<name>A0A936ZZH5_9FLAO</name>
<feature type="domain" description="Pirin N-terminal" evidence="4">
    <location>
        <begin position="13"/>
        <end position="120"/>
    </location>
</feature>
<feature type="domain" description="Quercetin 2,3-dioxygenase C-terminal cupin" evidence="5">
    <location>
        <begin position="148"/>
        <end position="233"/>
    </location>
</feature>
<gene>
    <name evidence="6" type="ORF">JJQ60_14560</name>
</gene>
<dbReference type="RefSeq" id="WP_201921624.1">
    <property type="nucleotide sequence ID" value="NZ_BAABAX010000014.1"/>
</dbReference>
<dbReference type="InterPro" id="IPR011051">
    <property type="entry name" value="RmlC_Cupin_sf"/>
</dbReference>
<dbReference type="PANTHER" id="PTHR43212:SF3">
    <property type="entry name" value="QUERCETIN 2,3-DIOXYGENASE"/>
    <property type="match status" value="1"/>
</dbReference>
<comment type="cofactor">
    <cofactor evidence="2">
        <name>Fe cation</name>
        <dbReference type="ChEBI" id="CHEBI:24875"/>
    </cofactor>
    <text evidence="2">Binds 1 Fe cation per subunit.</text>
</comment>
<dbReference type="InterPro" id="IPR014710">
    <property type="entry name" value="RmlC-like_jellyroll"/>
</dbReference>
<organism evidence="6 7">
    <name type="scientific">Aquimarina mytili</name>
    <dbReference type="NCBI Taxonomy" id="874423"/>
    <lineage>
        <taxon>Bacteria</taxon>
        <taxon>Pseudomonadati</taxon>
        <taxon>Bacteroidota</taxon>
        <taxon>Flavobacteriia</taxon>
        <taxon>Flavobacteriales</taxon>
        <taxon>Flavobacteriaceae</taxon>
        <taxon>Aquimarina</taxon>
    </lineage>
</organism>
<dbReference type="SUPFAM" id="SSF51182">
    <property type="entry name" value="RmlC-like cupins"/>
    <property type="match status" value="1"/>
</dbReference>
<sequence length="236" mass="26661">MNTIIHKADSRGKADFGWLQSRHTFSFGNYYNPDRMSFGALRVLNDDTVAGGKGFGAHPHRNMEIISIPLSGDLQHLDSTGRKEIIKQGDVQVMSAGTGIEHSEMNANEDKEVQFLQIWIIPKEENVKPRYDQITLNPKGYKNKFGQILSPNDNDAGVWIHQDAWFYLGEFFESQKIEYSLHSHKSGLYIFLLEGEAKVGGKNLERRDGLGVWDTAKVEIEPSSKAKILLLEVPMI</sequence>
<evidence type="ECO:0000313" key="7">
    <source>
        <dbReference type="Proteomes" id="UP000651057"/>
    </source>
</evidence>
<proteinExistence type="inferred from homology"/>
<dbReference type="GO" id="GO:0046872">
    <property type="term" value="F:metal ion binding"/>
    <property type="evidence" value="ECO:0007669"/>
    <property type="project" value="UniProtKB-KW"/>
</dbReference>
<dbReference type="InterPro" id="IPR012093">
    <property type="entry name" value="Pirin"/>
</dbReference>
<dbReference type="PANTHER" id="PTHR43212">
    <property type="entry name" value="QUERCETIN 2,3-DIOXYGENASE"/>
    <property type="match status" value="1"/>
</dbReference>
<dbReference type="AlphaFoldDB" id="A0A936ZZH5"/>
<dbReference type="InterPro" id="IPR041602">
    <property type="entry name" value="Quercetinase_C"/>
</dbReference>
<accession>A0A936ZZH5</accession>
<feature type="binding site" evidence="2">
    <location>
        <position position="60"/>
    </location>
    <ligand>
        <name>Fe cation</name>
        <dbReference type="ChEBI" id="CHEBI:24875"/>
    </ligand>
</feature>
<evidence type="ECO:0000259" key="5">
    <source>
        <dbReference type="Pfam" id="PF17954"/>
    </source>
</evidence>